<protein>
    <submittedName>
        <fullName evidence="1">Uncharacterized protein</fullName>
    </submittedName>
</protein>
<accession>A0ABD1NGC9</accession>
<sequence>MSCEPNFILPISHVNFVHVIQIIWWRRDFLEEPKTVTSLYPIGVIQQLKNKGLWYKKSKVLDLYMLALVATLDMVLIRTEIKNVTLLVKMICFTKEINK</sequence>
<reference evidence="1 2" key="1">
    <citation type="submission" date="2024-08" db="EMBL/GenBank/DDBJ databases">
        <title>Insights into the chromosomal genome structure of Flemingia macrophylla.</title>
        <authorList>
            <person name="Ding Y."/>
            <person name="Zhao Y."/>
            <person name="Bi W."/>
            <person name="Wu M."/>
            <person name="Zhao G."/>
            <person name="Gong Y."/>
            <person name="Li W."/>
            <person name="Zhang P."/>
        </authorList>
    </citation>
    <scope>NUCLEOTIDE SEQUENCE [LARGE SCALE GENOMIC DNA]</scope>
    <source>
        <strain evidence="1">DYQJB</strain>
        <tissue evidence="1">Leaf</tissue>
    </source>
</reference>
<proteinExistence type="predicted"/>
<dbReference type="AlphaFoldDB" id="A0ABD1NGC9"/>
<comment type="caution">
    <text evidence="1">The sequence shown here is derived from an EMBL/GenBank/DDBJ whole genome shotgun (WGS) entry which is preliminary data.</text>
</comment>
<gene>
    <name evidence="1" type="ORF">Fmac_001170</name>
</gene>
<evidence type="ECO:0000313" key="1">
    <source>
        <dbReference type="EMBL" id="KAL2347170.1"/>
    </source>
</evidence>
<evidence type="ECO:0000313" key="2">
    <source>
        <dbReference type="Proteomes" id="UP001603857"/>
    </source>
</evidence>
<dbReference type="Proteomes" id="UP001603857">
    <property type="component" value="Unassembled WGS sequence"/>
</dbReference>
<keyword evidence="2" id="KW-1185">Reference proteome</keyword>
<organism evidence="1 2">
    <name type="scientific">Flemingia macrophylla</name>
    <dbReference type="NCBI Taxonomy" id="520843"/>
    <lineage>
        <taxon>Eukaryota</taxon>
        <taxon>Viridiplantae</taxon>
        <taxon>Streptophyta</taxon>
        <taxon>Embryophyta</taxon>
        <taxon>Tracheophyta</taxon>
        <taxon>Spermatophyta</taxon>
        <taxon>Magnoliopsida</taxon>
        <taxon>eudicotyledons</taxon>
        <taxon>Gunneridae</taxon>
        <taxon>Pentapetalae</taxon>
        <taxon>rosids</taxon>
        <taxon>fabids</taxon>
        <taxon>Fabales</taxon>
        <taxon>Fabaceae</taxon>
        <taxon>Papilionoideae</taxon>
        <taxon>50 kb inversion clade</taxon>
        <taxon>NPAAA clade</taxon>
        <taxon>indigoferoid/millettioid clade</taxon>
        <taxon>Phaseoleae</taxon>
        <taxon>Flemingia</taxon>
    </lineage>
</organism>
<dbReference type="EMBL" id="JBGMDY010000001">
    <property type="protein sequence ID" value="KAL2347170.1"/>
    <property type="molecule type" value="Genomic_DNA"/>
</dbReference>
<name>A0ABD1NGC9_9FABA</name>